<evidence type="ECO:0000256" key="6">
    <source>
        <dbReference type="ARBA" id="ARBA00022692"/>
    </source>
</evidence>
<dbReference type="Pfam" id="PF00528">
    <property type="entry name" value="BPD_transp_1"/>
    <property type="match status" value="1"/>
</dbReference>
<evidence type="ECO:0000256" key="7">
    <source>
        <dbReference type="ARBA" id="ARBA00022741"/>
    </source>
</evidence>
<dbReference type="PROSITE" id="PS00211">
    <property type="entry name" value="ABC_TRANSPORTER_1"/>
    <property type="match status" value="1"/>
</dbReference>
<dbReference type="GO" id="GO:0016887">
    <property type="term" value="F:ATP hydrolysis activity"/>
    <property type="evidence" value="ECO:0007669"/>
    <property type="project" value="InterPro"/>
</dbReference>
<dbReference type="PROSITE" id="PS50928">
    <property type="entry name" value="ABC_TM1"/>
    <property type="match status" value="1"/>
</dbReference>
<feature type="transmembrane region" description="Helical" evidence="11">
    <location>
        <begin position="30"/>
        <end position="52"/>
    </location>
</feature>
<sequence length="677" mass="71579">MSSTTERAQAQAAARPAPGRRRLPRFLRRAGGIFGAGWLLLLAILSATASLWQPYRPDAQHLTGRLQGPGGSHWLGTDDLGRDILTRIFAASGPALLAAALSVVVAFAVAIPLVLAAAEHGRRVERLTSRCAEVMLALPVTIILLALIGAVGGGDIYLIMAVLGLLMSAAVYRTLLGVAQGLHRRLYVDAARVDGVGAARIGMRYILPGMATVTAVQASQMFAMSLLIQSGLAFMGFGPAAPTPSWGGMIATASQYLYTDPWMMVPAGVVLALTVIAANTLGDALAASPLDHERKRRLQRARRKAGPHPLKPARRLLTQASRPLTPAAPAPGTPLLEVTDLSLGLTGGPDLVTGLTLSLEAGDVIGLVGESGCGKTLSALALLGLLPPEVSLAGGSVRFEGRELAGLSERQLRPLRGRRIAMIPQDPMLALDPLFTVGFQLTAQLRRFRRIGRKEATRLAIEQLRLVGIADPARVLRARPYELSGGMAQRVTIAMALAGQPRLLIADEPTTALDVTVQAEILDLLRGLVEDTGVAVIIVSHDIGVIADICDKVAVMYAGHIVEQGPAAEVLEGPRHPYTAALLAANPHLAADQPVPGRLATIPGHVPAPGSWPAGCRFAARCAFAQEQCQTPVDLTARVDGTVNGTLVRCTRAGELHELRTAGQCRSRDRELRRERS</sequence>
<evidence type="ECO:0000256" key="1">
    <source>
        <dbReference type="ARBA" id="ARBA00004141"/>
    </source>
</evidence>
<dbReference type="Gene3D" id="3.40.50.300">
    <property type="entry name" value="P-loop containing nucleotide triphosphate hydrolases"/>
    <property type="match status" value="1"/>
</dbReference>
<dbReference type="InterPro" id="IPR027417">
    <property type="entry name" value="P-loop_NTPase"/>
</dbReference>
<evidence type="ECO:0000259" key="14">
    <source>
        <dbReference type="PROSITE" id="PS50928"/>
    </source>
</evidence>
<keyword evidence="8 15" id="KW-0067">ATP-binding</keyword>
<dbReference type="GO" id="GO:0055085">
    <property type="term" value="P:transmembrane transport"/>
    <property type="evidence" value="ECO:0007669"/>
    <property type="project" value="InterPro"/>
</dbReference>
<keyword evidence="16" id="KW-1185">Reference proteome</keyword>
<dbReference type="GO" id="GO:0005524">
    <property type="term" value="F:ATP binding"/>
    <property type="evidence" value="ECO:0007669"/>
    <property type="project" value="UniProtKB-KW"/>
</dbReference>
<dbReference type="InterPro" id="IPR017871">
    <property type="entry name" value="ABC_transporter-like_CS"/>
</dbReference>
<dbReference type="InterPro" id="IPR013563">
    <property type="entry name" value="Oligopep_ABC_C"/>
</dbReference>
<evidence type="ECO:0000313" key="15">
    <source>
        <dbReference type="EMBL" id="TVY99812.1"/>
    </source>
</evidence>
<dbReference type="InterPro" id="IPR000515">
    <property type="entry name" value="MetI-like"/>
</dbReference>
<dbReference type="PANTHER" id="PTHR43297">
    <property type="entry name" value="OLIGOPEPTIDE TRANSPORT ATP-BINDING PROTEIN APPD"/>
    <property type="match status" value="1"/>
</dbReference>
<keyword evidence="9 11" id="KW-1133">Transmembrane helix</keyword>
<dbReference type="Gene3D" id="1.10.3720.10">
    <property type="entry name" value="MetI-like"/>
    <property type="match status" value="1"/>
</dbReference>
<proteinExistence type="inferred from homology"/>
<evidence type="ECO:0000256" key="5">
    <source>
        <dbReference type="ARBA" id="ARBA00022475"/>
    </source>
</evidence>
<dbReference type="PANTHER" id="PTHR43297:SF2">
    <property type="entry name" value="DIPEPTIDE TRANSPORT ATP-BINDING PROTEIN DPPD"/>
    <property type="match status" value="1"/>
</dbReference>
<dbReference type="SUPFAM" id="SSF52540">
    <property type="entry name" value="P-loop containing nucleoside triphosphate hydrolases"/>
    <property type="match status" value="1"/>
</dbReference>
<feature type="transmembrane region" description="Helical" evidence="11">
    <location>
        <begin position="95"/>
        <end position="118"/>
    </location>
</feature>
<comment type="similarity">
    <text evidence="3">Belongs to the ABC transporter superfamily.</text>
</comment>
<evidence type="ECO:0000256" key="12">
    <source>
        <dbReference type="SAM" id="MobiDB-lite"/>
    </source>
</evidence>
<feature type="compositionally biased region" description="Basic residues" evidence="12">
    <location>
        <begin position="294"/>
        <end position="314"/>
    </location>
</feature>
<feature type="region of interest" description="Disordered" evidence="12">
    <location>
        <begin position="292"/>
        <end position="315"/>
    </location>
</feature>
<comment type="caution">
    <text evidence="15">The sequence shown here is derived from an EMBL/GenBank/DDBJ whole genome shotgun (WGS) entry which is preliminary data.</text>
</comment>
<keyword evidence="4 11" id="KW-0813">Transport</keyword>
<comment type="similarity">
    <text evidence="11">Belongs to the binding-protein-dependent transport system permease family.</text>
</comment>
<dbReference type="GO" id="GO:0005886">
    <property type="term" value="C:plasma membrane"/>
    <property type="evidence" value="ECO:0007669"/>
    <property type="project" value="UniProtKB-SubCell"/>
</dbReference>
<dbReference type="CDD" id="cd06261">
    <property type="entry name" value="TM_PBP2"/>
    <property type="match status" value="1"/>
</dbReference>
<evidence type="ECO:0000256" key="4">
    <source>
        <dbReference type="ARBA" id="ARBA00022448"/>
    </source>
</evidence>
<feature type="domain" description="ABC transmembrane type-1" evidence="14">
    <location>
        <begin position="92"/>
        <end position="282"/>
    </location>
</feature>
<evidence type="ECO:0000259" key="13">
    <source>
        <dbReference type="PROSITE" id="PS50893"/>
    </source>
</evidence>
<dbReference type="CDD" id="cd03257">
    <property type="entry name" value="ABC_NikE_OppD_transporters"/>
    <property type="match status" value="1"/>
</dbReference>
<dbReference type="FunFam" id="3.40.50.300:FF:000016">
    <property type="entry name" value="Oligopeptide ABC transporter ATP-binding component"/>
    <property type="match status" value="1"/>
</dbReference>
<evidence type="ECO:0000256" key="8">
    <source>
        <dbReference type="ARBA" id="ARBA00022840"/>
    </source>
</evidence>
<dbReference type="AlphaFoldDB" id="A0A6P2BRB2"/>
<comment type="subcellular location">
    <subcellularLocation>
        <location evidence="11">Cell membrane</location>
        <topology evidence="11">Multi-pass membrane protein</topology>
    </subcellularLocation>
    <subcellularLocation>
        <location evidence="2">Cell membrane</location>
        <topology evidence="2">Peripheral membrane protein</topology>
    </subcellularLocation>
    <subcellularLocation>
        <location evidence="1">Membrane</location>
        <topology evidence="1">Multi-pass membrane protein</topology>
    </subcellularLocation>
</comment>
<dbReference type="OrthoDB" id="3677453at2"/>
<evidence type="ECO:0000256" key="9">
    <source>
        <dbReference type="ARBA" id="ARBA00022989"/>
    </source>
</evidence>
<evidence type="ECO:0000256" key="2">
    <source>
        <dbReference type="ARBA" id="ARBA00004202"/>
    </source>
</evidence>
<dbReference type="InterPro" id="IPR003593">
    <property type="entry name" value="AAA+_ATPase"/>
</dbReference>
<evidence type="ECO:0000256" key="11">
    <source>
        <dbReference type="RuleBase" id="RU363032"/>
    </source>
</evidence>
<feature type="transmembrane region" description="Helical" evidence="11">
    <location>
        <begin position="130"/>
        <end position="150"/>
    </location>
</feature>
<keyword evidence="5" id="KW-1003">Cell membrane</keyword>
<feature type="domain" description="ABC transporter" evidence="13">
    <location>
        <begin position="336"/>
        <end position="583"/>
    </location>
</feature>
<keyword evidence="6 11" id="KW-0812">Transmembrane</keyword>
<dbReference type="RefSeq" id="WP_145861906.1">
    <property type="nucleotide sequence ID" value="NZ_RPFW01000011.1"/>
</dbReference>
<evidence type="ECO:0000256" key="3">
    <source>
        <dbReference type="ARBA" id="ARBA00005417"/>
    </source>
</evidence>
<keyword evidence="10 11" id="KW-0472">Membrane</keyword>
<dbReference type="Pfam" id="PF00005">
    <property type="entry name" value="ABC_tran"/>
    <property type="match status" value="1"/>
</dbReference>
<evidence type="ECO:0000256" key="10">
    <source>
        <dbReference type="ARBA" id="ARBA00023136"/>
    </source>
</evidence>
<evidence type="ECO:0000313" key="16">
    <source>
        <dbReference type="Proteomes" id="UP000460272"/>
    </source>
</evidence>
<dbReference type="GO" id="GO:0015833">
    <property type="term" value="P:peptide transport"/>
    <property type="evidence" value="ECO:0007669"/>
    <property type="project" value="InterPro"/>
</dbReference>
<dbReference type="InterPro" id="IPR050388">
    <property type="entry name" value="ABC_Ni/Peptide_Import"/>
</dbReference>
<dbReference type="Proteomes" id="UP000460272">
    <property type="component" value="Unassembled WGS sequence"/>
</dbReference>
<dbReference type="Pfam" id="PF08352">
    <property type="entry name" value="oligo_HPY"/>
    <property type="match status" value="1"/>
</dbReference>
<feature type="transmembrane region" description="Helical" evidence="11">
    <location>
        <begin position="156"/>
        <end position="176"/>
    </location>
</feature>
<gene>
    <name evidence="15" type="ORF">EAS64_39845</name>
</gene>
<dbReference type="SUPFAM" id="SSF161098">
    <property type="entry name" value="MetI-like"/>
    <property type="match status" value="1"/>
</dbReference>
<dbReference type="SMART" id="SM00382">
    <property type="entry name" value="AAA"/>
    <property type="match status" value="1"/>
</dbReference>
<keyword evidence="7" id="KW-0547">Nucleotide-binding</keyword>
<dbReference type="NCBIfam" id="TIGR01727">
    <property type="entry name" value="oligo_HPY"/>
    <property type="match status" value="1"/>
</dbReference>
<dbReference type="InterPro" id="IPR003439">
    <property type="entry name" value="ABC_transporter-like_ATP-bd"/>
</dbReference>
<protein>
    <submittedName>
        <fullName evidence="15">ATP-binding cassette domain-containing protein</fullName>
    </submittedName>
</protein>
<organism evidence="15 16">
    <name type="scientific">Trebonia kvetii</name>
    <dbReference type="NCBI Taxonomy" id="2480626"/>
    <lineage>
        <taxon>Bacteria</taxon>
        <taxon>Bacillati</taxon>
        <taxon>Actinomycetota</taxon>
        <taxon>Actinomycetes</taxon>
        <taxon>Streptosporangiales</taxon>
        <taxon>Treboniaceae</taxon>
        <taxon>Trebonia</taxon>
    </lineage>
</organism>
<dbReference type="InterPro" id="IPR035906">
    <property type="entry name" value="MetI-like_sf"/>
</dbReference>
<name>A0A6P2BRB2_9ACTN</name>
<dbReference type="EMBL" id="RPFW01000011">
    <property type="protein sequence ID" value="TVY99812.1"/>
    <property type="molecule type" value="Genomic_DNA"/>
</dbReference>
<dbReference type="PROSITE" id="PS50893">
    <property type="entry name" value="ABC_TRANSPORTER_2"/>
    <property type="match status" value="1"/>
</dbReference>
<accession>A0A6P2BRB2</accession>
<reference evidence="15 16" key="1">
    <citation type="submission" date="2018-11" db="EMBL/GenBank/DDBJ databases">
        <title>Trebonia kvetii gen.nov., sp.nov., a novel acidophilic actinobacterium, and proposal of the new actinobacterial family Treboniaceae fam. nov.</title>
        <authorList>
            <person name="Rapoport D."/>
            <person name="Sagova-Mareckova M."/>
            <person name="Sedlacek I."/>
            <person name="Provaznik J."/>
            <person name="Kralova S."/>
            <person name="Pavlinic D."/>
            <person name="Benes V."/>
            <person name="Kopecky J."/>
        </authorList>
    </citation>
    <scope>NUCLEOTIDE SEQUENCE [LARGE SCALE GENOMIC DNA]</scope>
    <source>
        <strain evidence="15 16">15Tr583</strain>
    </source>
</reference>